<dbReference type="GeneID" id="30996534"/>
<proteinExistence type="predicted"/>
<evidence type="ECO:0000313" key="2">
    <source>
        <dbReference type="EMBL" id="ODV64640.1"/>
    </source>
</evidence>
<organism evidence="2 3">
    <name type="scientific">Hyphopichia burtonii NRRL Y-1933</name>
    <dbReference type="NCBI Taxonomy" id="984485"/>
    <lineage>
        <taxon>Eukaryota</taxon>
        <taxon>Fungi</taxon>
        <taxon>Dikarya</taxon>
        <taxon>Ascomycota</taxon>
        <taxon>Saccharomycotina</taxon>
        <taxon>Pichiomycetes</taxon>
        <taxon>Debaryomycetaceae</taxon>
        <taxon>Hyphopichia</taxon>
    </lineage>
</organism>
<evidence type="ECO:0000313" key="3">
    <source>
        <dbReference type="Proteomes" id="UP000095085"/>
    </source>
</evidence>
<name>A0A1E4RBK9_9ASCO</name>
<dbReference type="AlphaFoldDB" id="A0A1E4RBK9"/>
<dbReference type="RefSeq" id="XP_020073707.1">
    <property type="nucleotide sequence ID" value="XM_020221985.1"/>
</dbReference>
<protein>
    <submittedName>
        <fullName evidence="2">Uncharacterized protein</fullName>
    </submittedName>
</protein>
<reference evidence="3" key="1">
    <citation type="submission" date="2016-05" db="EMBL/GenBank/DDBJ databases">
        <title>Comparative genomics of biotechnologically important yeasts.</title>
        <authorList>
            <consortium name="DOE Joint Genome Institute"/>
            <person name="Riley R."/>
            <person name="Haridas S."/>
            <person name="Wolfe K.H."/>
            <person name="Lopes M.R."/>
            <person name="Hittinger C.T."/>
            <person name="Goker M."/>
            <person name="Salamov A."/>
            <person name="Wisecaver J."/>
            <person name="Long T.M."/>
            <person name="Aerts A.L."/>
            <person name="Barry K."/>
            <person name="Choi C."/>
            <person name="Clum A."/>
            <person name="Coughlan A.Y."/>
            <person name="Deshpande S."/>
            <person name="Douglass A.P."/>
            <person name="Hanson S.J."/>
            <person name="Klenk H.-P."/>
            <person name="Labutti K."/>
            <person name="Lapidus A."/>
            <person name="Lindquist E."/>
            <person name="Lipzen A."/>
            <person name="Meier-Kolthoff J.P."/>
            <person name="Ohm R.A."/>
            <person name="Otillar R.P."/>
            <person name="Pangilinan J."/>
            <person name="Peng Y."/>
            <person name="Rokas A."/>
            <person name="Rosa C.A."/>
            <person name="Scheuner C."/>
            <person name="Sibirny A.A."/>
            <person name="Slot J.C."/>
            <person name="Stielow J.B."/>
            <person name="Sun H."/>
            <person name="Kurtzman C.P."/>
            <person name="Blackwell M."/>
            <person name="Grigoriev I.V."/>
            <person name="Jeffries T.W."/>
        </authorList>
    </citation>
    <scope>NUCLEOTIDE SEQUENCE [LARGE SCALE GENOMIC DNA]</scope>
    <source>
        <strain evidence="3">NRRL Y-1933</strain>
    </source>
</reference>
<dbReference type="EMBL" id="KV454547">
    <property type="protein sequence ID" value="ODV64640.1"/>
    <property type="molecule type" value="Genomic_DNA"/>
</dbReference>
<feature type="compositionally biased region" description="Polar residues" evidence="1">
    <location>
        <begin position="1"/>
        <end position="12"/>
    </location>
</feature>
<keyword evidence="3" id="KW-1185">Reference proteome</keyword>
<gene>
    <name evidence="2" type="ORF">HYPBUDRAFT_154274</name>
</gene>
<feature type="region of interest" description="Disordered" evidence="1">
    <location>
        <begin position="1"/>
        <end position="24"/>
    </location>
</feature>
<dbReference type="OrthoDB" id="4008139at2759"/>
<sequence length="185" mass="20279">MSTFTRSVTPSTPVGPGRPPQTHHTVQSVTWVNDWYNPTEDFGSVDFANIKLKGWYRDDRIPKKDNSFNPNDVLDLAQWKYYKEVPLVEHNIVKNETPVAGASSQLGKGVTFADGTNFNENNGDTAIIAENAGSEEPSTIQPNGSVEVTKELDSEKLSNAIKINPDEGEMASLSEAGLEPESQVK</sequence>
<feature type="region of interest" description="Disordered" evidence="1">
    <location>
        <begin position="151"/>
        <end position="185"/>
    </location>
</feature>
<dbReference type="Proteomes" id="UP000095085">
    <property type="component" value="Unassembled WGS sequence"/>
</dbReference>
<accession>A0A1E4RBK9</accession>
<evidence type="ECO:0000256" key="1">
    <source>
        <dbReference type="SAM" id="MobiDB-lite"/>
    </source>
</evidence>